<dbReference type="Proteomes" id="UP001428817">
    <property type="component" value="Unassembled WGS sequence"/>
</dbReference>
<keyword evidence="3" id="KW-0804">Transcription</keyword>
<gene>
    <name evidence="5" type="ORF">GCM10023321_63330</name>
</gene>
<dbReference type="InterPro" id="IPR050204">
    <property type="entry name" value="AraC_XylS_family_regulators"/>
</dbReference>
<proteinExistence type="predicted"/>
<dbReference type="InterPro" id="IPR018062">
    <property type="entry name" value="HTH_AraC-typ_CS"/>
</dbReference>
<accession>A0ABP9QWI8</accession>
<dbReference type="InterPro" id="IPR009057">
    <property type="entry name" value="Homeodomain-like_sf"/>
</dbReference>
<evidence type="ECO:0000256" key="1">
    <source>
        <dbReference type="ARBA" id="ARBA00023015"/>
    </source>
</evidence>
<keyword evidence="6" id="KW-1185">Reference proteome</keyword>
<evidence type="ECO:0000313" key="5">
    <source>
        <dbReference type="EMBL" id="GAA5168769.1"/>
    </source>
</evidence>
<evidence type="ECO:0000259" key="4">
    <source>
        <dbReference type="PROSITE" id="PS01124"/>
    </source>
</evidence>
<dbReference type="PANTHER" id="PTHR46796">
    <property type="entry name" value="HTH-TYPE TRANSCRIPTIONAL ACTIVATOR RHAS-RELATED"/>
    <property type="match status" value="1"/>
</dbReference>
<evidence type="ECO:0000313" key="6">
    <source>
        <dbReference type="Proteomes" id="UP001428817"/>
    </source>
</evidence>
<dbReference type="PROSITE" id="PS00041">
    <property type="entry name" value="HTH_ARAC_FAMILY_1"/>
    <property type="match status" value="1"/>
</dbReference>
<organism evidence="5 6">
    <name type="scientific">Pseudonocardia eucalypti</name>
    <dbReference type="NCBI Taxonomy" id="648755"/>
    <lineage>
        <taxon>Bacteria</taxon>
        <taxon>Bacillati</taxon>
        <taxon>Actinomycetota</taxon>
        <taxon>Actinomycetes</taxon>
        <taxon>Pseudonocardiales</taxon>
        <taxon>Pseudonocardiaceae</taxon>
        <taxon>Pseudonocardia</taxon>
    </lineage>
</organism>
<dbReference type="PANTHER" id="PTHR46796:SF6">
    <property type="entry name" value="ARAC SUBFAMILY"/>
    <property type="match status" value="1"/>
</dbReference>
<evidence type="ECO:0000256" key="2">
    <source>
        <dbReference type="ARBA" id="ARBA00023125"/>
    </source>
</evidence>
<protein>
    <recommendedName>
        <fullName evidence="4">HTH araC/xylS-type domain-containing protein</fullName>
    </recommendedName>
</protein>
<evidence type="ECO:0000256" key="3">
    <source>
        <dbReference type="ARBA" id="ARBA00023163"/>
    </source>
</evidence>
<feature type="domain" description="HTH araC/xylS-type" evidence="4">
    <location>
        <begin position="215"/>
        <end position="313"/>
    </location>
</feature>
<comment type="caution">
    <text evidence="5">The sequence shown here is derived from an EMBL/GenBank/DDBJ whole genome shotgun (WGS) entry which is preliminary data.</text>
</comment>
<keyword evidence="1" id="KW-0805">Transcription regulation</keyword>
<dbReference type="PROSITE" id="PS01124">
    <property type="entry name" value="HTH_ARAC_FAMILY_2"/>
    <property type="match status" value="1"/>
</dbReference>
<dbReference type="RefSeq" id="WP_185061425.1">
    <property type="nucleotide sequence ID" value="NZ_BAABJP010000041.1"/>
</dbReference>
<sequence>MTVTAAMDLDLFGLETTEQEARWEGALRDRLAPMTVRVPPRRGDGGIVRSRDIGDLLVTDWACPPLEGVRSRRATLDNERDSIVIFAGYAGSERFTFGGTDAILQDGTLAIVSGRVGGRFTVPDRINKRTLVLPRASVEAADSGAIIPSCLLLEPDRPLVRLFRSFLEQVWRQAPGMNAVETEAARTALVALAAGAIRTRGTSVTERSTLPALRAQLDKWITANLQKGPIQVEDLAAAHNVSARTIHRAFAITGDTMTSVIRARRLAAVREDIVHTNLTIAAIAHRWGYYDPSHLGREFRRHFGASPGEYRQTYGC</sequence>
<dbReference type="SUPFAM" id="SSF46689">
    <property type="entry name" value="Homeodomain-like"/>
    <property type="match status" value="1"/>
</dbReference>
<dbReference type="SMART" id="SM00342">
    <property type="entry name" value="HTH_ARAC"/>
    <property type="match status" value="1"/>
</dbReference>
<dbReference type="InterPro" id="IPR018060">
    <property type="entry name" value="HTH_AraC"/>
</dbReference>
<dbReference type="Gene3D" id="1.10.10.60">
    <property type="entry name" value="Homeodomain-like"/>
    <property type="match status" value="1"/>
</dbReference>
<dbReference type="Pfam" id="PF12833">
    <property type="entry name" value="HTH_18"/>
    <property type="match status" value="1"/>
</dbReference>
<reference evidence="6" key="1">
    <citation type="journal article" date="2019" name="Int. J. Syst. Evol. Microbiol.">
        <title>The Global Catalogue of Microorganisms (GCM) 10K type strain sequencing project: providing services to taxonomists for standard genome sequencing and annotation.</title>
        <authorList>
            <consortium name="The Broad Institute Genomics Platform"/>
            <consortium name="The Broad Institute Genome Sequencing Center for Infectious Disease"/>
            <person name="Wu L."/>
            <person name="Ma J."/>
        </authorList>
    </citation>
    <scope>NUCLEOTIDE SEQUENCE [LARGE SCALE GENOMIC DNA]</scope>
    <source>
        <strain evidence="6">JCM 18303</strain>
    </source>
</reference>
<dbReference type="EMBL" id="BAABJP010000041">
    <property type="protein sequence ID" value="GAA5168769.1"/>
    <property type="molecule type" value="Genomic_DNA"/>
</dbReference>
<name>A0ABP9QWI8_9PSEU</name>
<keyword evidence="2" id="KW-0238">DNA-binding</keyword>